<feature type="transmembrane region" description="Helical" evidence="1">
    <location>
        <begin position="95"/>
        <end position="113"/>
    </location>
</feature>
<feature type="transmembrane region" description="Helical" evidence="1">
    <location>
        <begin position="33"/>
        <end position="51"/>
    </location>
</feature>
<feature type="transmembrane region" description="Helical" evidence="1">
    <location>
        <begin position="230"/>
        <end position="250"/>
    </location>
</feature>
<keyword evidence="1" id="KW-1133">Transmembrane helix</keyword>
<evidence type="ECO:0000256" key="1">
    <source>
        <dbReference type="SAM" id="Phobius"/>
    </source>
</evidence>
<reference evidence="3" key="1">
    <citation type="submission" date="2016-10" db="EMBL/GenBank/DDBJ databases">
        <title>Sequence of Gallionella enrichment culture.</title>
        <authorList>
            <person name="Poehlein A."/>
            <person name="Muehling M."/>
            <person name="Daniel R."/>
        </authorList>
    </citation>
    <scope>NUCLEOTIDE SEQUENCE</scope>
</reference>
<accession>A0A1J5RS05</accession>
<dbReference type="PANTHER" id="PTHR22911">
    <property type="entry name" value="ACYL-MALONYL CONDENSING ENZYME-RELATED"/>
    <property type="match status" value="1"/>
</dbReference>
<protein>
    <submittedName>
        <fullName evidence="3">EamA-like transporter family protein</fullName>
    </submittedName>
</protein>
<feature type="domain" description="EamA" evidence="2">
    <location>
        <begin position="163"/>
        <end position="301"/>
    </location>
</feature>
<feature type="transmembrane region" description="Helical" evidence="1">
    <location>
        <begin position="257"/>
        <end position="276"/>
    </location>
</feature>
<dbReference type="InterPro" id="IPR000620">
    <property type="entry name" value="EamA_dom"/>
</dbReference>
<dbReference type="SUPFAM" id="SSF103481">
    <property type="entry name" value="Multidrug resistance efflux transporter EmrE"/>
    <property type="match status" value="2"/>
</dbReference>
<name>A0A1J5RS05_9ZZZZ</name>
<dbReference type="InterPro" id="IPR037185">
    <property type="entry name" value="EmrE-like"/>
</dbReference>
<keyword evidence="1" id="KW-0812">Transmembrane</keyword>
<evidence type="ECO:0000259" key="2">
    <source>
        <dbReference type="Pfam" id="PF00892"/>
    </source>
</evidence>
<keyword evidence="1" id="KW-0472">Membrane</keyword>
<dbReference type="PANTHER" id="PTHR22911:SF137">
    <property type="entry name" value="SOLUTE CARRIER FAMILY 35 MEMBER G2-RELATED"/>
    <property type="match status" value="1"/>
</dbReference>
<feature type="transmembrane region" description="Helical" evidence="1">
    <location>
        <begin position="159"/>
        <end position="180"/>
    </location>
</feature>
<sequence length="304" mass="31965">MGDLLALLSACSFAGANVTITRGANGQDNGAFLSILVTTVIAGAIWLHGGWRQGWAQFHTAGLLWFAAAGVLTIFVGRVFLYASVQHVGAIRASAIKRLTPLFSVLLGVLVLGEPFDSSMAIGMLLIFSSFVVLVRQSLSAGTAPRQASGPGSSRAVRLVARGFFYGPISAFAYAAGYVARKQGLNSMPEPAFGAMLGSAVGAVVFVVAARFIDSYRLAVRNAFTTFNPWLFAAGVLSSMGQILYFGALTYSTMSRVALISSAEVFVTMLLTVAVFRSREQLSAPVMLAAGLGTAGTVFIIFHL</sequence>
<feature type="transmembrane region" description="Helical" evidence="1">
    <location>
        <begin position="120"/>
        <end position="139"/>
    </location>
</feature>
<dbReference type="AlphaFoldDB" id="A0A1J5RS05"/>
<dbReference type="EMBL" id="MLJW01000115">
    <property type="protein sequence ID" value="OIQ98758.1"/>
    <property type="molecule type" value="Genomic_DNA"/>
</dbReference>
<feature type="transmembrane region" description="Helical" evidence="1">
    <location>
        <begin position="282"/>
        <end position="302"/>
    </location>
</feature>
<feature type="transmembrane region" description="Helical" evidence="1">
    <location>
        <begin position="63"/>
        <end position="83"/>
    </location>
</feature>
<dbReference type="GO" id="GO:0016020">
    <property type="term" value="C:membrane"/>
    <property type="evidence" value="ECO:0007669"/>
    <property type="project" value="InterPro"/>
</dbReference>
<feature type="transmembrane region" description="Helical" evidence="1">
    <location>
        <begin position="192"/>
        <end position="210"/>
    </location>
</feature>
<proteinExistence type="predicted"/>
<dbReference type="Pfam" id="PF00892">
    <property type="entry name" value="EamA"/>
    <property type="match status" value="2"/>
</dbReference>
<organism evidence="3">
    <name type="scientific">mine drainage metagenome</name>
    <dbReference type="NCBI Taxonomy" id="410659"/>
    <lineage>
        <taxon>unclassified sequences</taxon>
        <taxon>metagenomes</taxon>
        <taxon>ecological metagenomes</taxon>
    </lineage>
</organism>
<comment type="caution">
    <text evidence="3">The sequence shown here is derived from an EMBL/GenBank/DDBJ whole genome shotgun (WGS) entry which is preliminary data.</text>
</comment>
<evidence type="ECO:0000313" key="3">
    <source>
        <dbReference type="EMBL" id="OIQ98758.1"/>
    </source>
</evidence>
<gene>
    <name evidence="3" type="ORF">GALL_192590</name>
</gene>
<dbReference type="Gene3D" id="1.10.3730.20">
    <property type="match status" value="1"/>
</dbReference>
<feature type="domain" description="EamA" evidence="2">
    <location>
        <begin position="1"/>
        <end position="135"/>
    </location>
</feature>